<proteinExistence type="predicted"/>
<evidence type="ECO:0008006" key="3">
    <source>
        <dbReference type="Google" id="ProtNLM"/>
    </source>
</evidence>
<organism evidence="1 2">
    <name type="scientific">Lentithecium fluviatile CBS 122367</name>
    <dbReference type="NCBI Taxonomy" id="1168545"/>
    <lineage>
        <taxon>Eukaryota</taxon>
        <taxon>Fungi</taxon>
        <taxon>Dikarya</taxon>
        <taxon>Ascomycota</taxon>
        <taxon>Pezizomycotina</taxon>
        <taxon>Dothideomycetes</taxon>
        <taxon>Pleosporomycetidae</taxon>
        <taxon>Pleosporales</taxon>
        <taxon>Massarineae</taxon>
        <taxon>Lentitheciaceae</taxon>
        <taxon>Lentithecium</taxon>
    </lineage>
</organism>
<accession>A0A6G1IL10</accession>
<keyword evidence="2" id="KW-1185">Reference proteome</keyword>
<gene>
    <name evidence="1" type="ORF">K458DRAFT_394338</name>
</gene>
<name>A0A6G1IL10_9PLEO</name>
<evidence type="ECO:0000313" key="2">
    <source>
        <dbReference type="Proteomes" id="UP000799291"/>
    </source>
</evidence>
<evidence type="ECO:0000313" key="1">
    <source>
        <dbReference type="EMBL" id="KAF2678926.1"/>
    </source>
</evidence>
<dbReference type="EMBL" id="MU005607">
    <property type="protein sequence ID" value="KAF2678926.1"/>
    <property type="molecule type" value="Genomic_DNA"/>
</dbReference>
<protein>
    <recommendedName>
        <fullName evidence="3">F-box domain-containing protein</fullName>
    </recommendedName>
</protein>
<dbReference type="OrthoDB" id="3478523at2759"/>
<reference evidence="1" key="1">
    <citation type="journal article" date="2020" name="Stud. Mycol.">
        <title>101 Dothideomycetes genomes: a test case for predicting lifestyles and emergence of pathogens.</title>
        <authorList>
            <person name="Haridas S."/>
            <person name="Albert R."/>
            <person name="Binder M."/>
            <person name="Bloem J."/>
            <person name="Labutti K."/>
            <person name="Salamov A."/>
            <person name="Andreopoulos B."/>
            <person name="Baker S."/>
            <person name="Barry K."/>
            <person name="Bills G."/>
            <person name="Bluhm B."/>
            <person name="Cannon C."/>
            <person name="Castanera R."/>
            <person name="Culley D."/>
            <person name="Daum C."/>
            <person name="Ezra D."/>
            <person name="Gonzalez J."/>
            <person name="Henrissat B."/>
            <person name="Kuo A."/>
            <person name="Liang C."/>
            <person name="Lipzen A."/>
            <person name="Lutzoni F."/>
            <person name="Magnuson J."/>
            <person name="Mondo S."/>
            <person name="Nolan M."/>
            <person name="Ohm R."/>
            <person name="Pangilinan J."/>
            <person name="Park H.-J."/>
            <person name="Ramirez L."/>
            <person name="Alfaro M."/>
            <person name="Sun H."/>
            <person name="Tritt A."/>
            <person name="Yoshinaga Y."/>
            <person name="Zwiers L.-H."/>
            <person name="Turgeon B."/>
            <person name="Goodwin S."/>
            <person name="Spatafora J."/>
            <person name="Crous P."/>
            <person name="Grigoriev I."/>
        </authorList>
    </citation>
    <scope>NUCLEOTIDE SEQUENCE</scope>
    <source>
        <strain evidence="1">CBS 122367</strain>
    </source>
</reference>
<sequence length="370" mass="42951">MFPSRRFERVARSMEKLPCELHESILDELNFEQLIRLSQFAGTRLTWSLRNSLSPWQKFFADEASTKQLHVRDIFPFLSYLKSDWKNHGTYGRWPPAPTDCDLLSRDWQRLLGGRVYLTTRSTFHDYTRMIEPWVLDLERDRPGSTAILQNPRAITDLEGLIDFMDLYWKLRRTRAEALADELYGLADLYDTHPTRLKQPFAPQKRRMNENHVPAALRHDAQGLVKKSNSTWIGNKALYASRFAYPFPALVPYDWCMQLFMKVLEKYDLSESVYPEAMVEKCKAVLEAPPGWAAAVTVEVTARPRTDPIADLSKAFGKLDLIPESMSTHILKERTGNAYLPHPDADLKWMEGAFPDELQEAREPDWDKIK</sequence>
<dbReference type="Proteomes" id="UP000799291">
    <property type="component" value="Unassembled WGS sequence"/>
</dbReference>
<dbReference type="AlphaFoldDB" id="A0A6G1IL10"/>